<dbReference type="PANTHER" id="PTHR30046:SF0">
    <property type="entry name" value="FLAGELLAR M-RING PROTEIN"/>
    <property type="match status" value="1"/>
</dbReference>
<comment type="similarity">
    <text evidence="3">Belongs to the FliF family.</text>
</comment>
<dbReference type="InterPro" id="IPR043427">
    <property type="entry name" value="YscJ/FliF"/>
</dbReference>
<accession>A0A930DW98</accession>
<comment type="caution">
    <text evidence="13">The sequence shown here is derived from an EMBL/GenBank/DDBJ whole genome shotgun (WGS) entry which is preliminary data.</text>
</comment>
<dbReference type="InterPro" id="IPR006182">
    <property type="entry name" value="FliF_N_dom"/>
</dbReference>
<dbReference type="AlphaFoldDB" id="A0A930DW98"/>
<evidence type="ECO:0000256" key="6">
    <source>
        <dbReference type="ARBA" id="ARBA00022989"/>
    </source>
</evidence>
<feature type="compositionally biased region" description="Polar residues" evidence="9">
    <location>
        <begin position="327"/>
        <end position="341"/>
    </location>
</feature>
<evidence type="ECO:0000256" key="1">
    <source>
        <dbReference type="ARBA" id="ARBA00004117"/>
    </source>
</evidence>
<organism evidence="13 14">
    <name type="scientific">Oribacterium sinus</name>
    <dbReference type="NCBI Taxonomy" id="237576"/>
    <lineage>
        <taxon>Bacteria</taxon>
        <taxon>Bacillati</taxon>
        <taxon>Bacillota</taxon>
        <taxon>Clostridia</taxon>
        <taxon>Lachnospirales</taxon>
        <taxon>Lachnospiraceae</taxon>
        <taxon>Oribacterium</taxon>
    </lineage>
</organism>
<keyword evidence="13" id="KW-0969">Cilium</keyword>
<keyword evidence="13" id="KW-0282">Flagellum</keyword>
<protein>
    <submittedName>
        <fullName evidence="13">Flagellar M-ring protein FliF</fullName>
    </submittedName>
</protein>
<dbReference type="InterPro" id="IPR000067">
    <property type="entry name" value="FlgMring_FliF"/>
</dbReference>
<comment type="subcellular location">
    <subcellularLocation>
        <location evidence="1">Bacterial flagellum basal body</location>
    </subcellularLocation>
    <subcellularLocation>
        <location evidence="2">Cell membrane</location>
        <topology evidence="2">Multi-pass membrane protein</topology>
    </subcellularLocation>
</comment>
<dbReference type="GO" id="GO:0071973">
    <property type="term" value="P:bacterial-type flagellum-dependent cell motility"/>
    <property type="evidence" value="ECO:0007669"/>
    <property type="project" value="InterPro"/>
</dbReference>
<dbReference type="GO" id="GO:0009431">
    <property type="term" value="C:bacterial-type flagellum basal body, MS ring"/>
    <property type="evidence" value="ECO:0007669"/>
    <property type="project" value="InterPro"/>
</dbReference>
<dbReference type="Pfam" id="PF08345">
    <property type="entry name" value="YscJ_FliF_C"/>
    <property type="match status" value="1"/>
</dbReference>
<dbReference type="GO" id="GO:0003774">
    <property type="term" value="F:cytoskeletal motor activity"/>
    <property type="evidence" value="ECO:0007669"/>
    <property type="project" value="InterPro"/>
</dbReference>
<evidence type="ECO:0000256" key="9">
    <source>
        <dbReference type="SAM" id="MobiDB-lite"/>
    </source>
</evidence>
<evidence type="ECO:0000256" key="2">
    <source>
        <dbReference type="ARBA" id="ARBA00004651"/>
    </source>
</evidence>
<evidence type="ECO:0000256" key="5">
    <source>
        <dbReference type="ARBA" id="ARBA00022692"/>
    </source>
</evidence>
<dbReference type="NCBIfam" id="TIGR00206">
    <property type="entry name" value="fliF"/>
    <property type="match status" value="1"/>
</dbReference>
<feature type="domain" description="Flagellar M-ring C-terminal" evidence="12">
    <location>
        <begin position="252"/>
        <end position="408"/>
    </location>
</feature>
<keyword evidence="4" id="KW-1003">Cell membrane</keyword>
<evidence type="ECO:0000313" key="13">
    <source>
        <dbReference type="EMBL" id="MBF1304693.1"/>
    </source>
</evidence>
<dbReference type="Pfam" id="PF01514">
    <property type="entry name" value="YscJ_FliF"/>
    <property type="match status" value="1"/>
</dbReference>
<feature type="compositionally biased region" description="Low complexity" evidence="9">
    <location>
        <begin position="312"/>
        <end position="324"/>
    </location>
</feature>
<proteinExistence type="inferred from homology"/>
<dbReference type="GO" id="GO:0005886">
    <property type="term" value="C:plasma membrane"/>
    <property type="evidence" value="ECO:0007669"/>
    <property type="project" value="UniProtKB-SubCell"/>
</dbReference>
<feature type="region of interest" description="Disordered" evidence="9">
    <location>
        <begin position="302"/>
        <end position="341"/>
    </location>
</feature>
<evidence type="ECO:0000256" key="10">
    <source>
        <dbReference type="SAM" id="Phobius"/>
    </source>
</evidence>
<feature type="domain" description="Flagellar M-ring N-terminal" evidence="11">
    <location>
        <begin position="41"/>
        <end position="212"/>
    </location>
</feature>
<dbReference type="InterPro" id="IPR013556">
    <property type="entry name" value="Flag_M-ring_C"/>
</dbReference>
<evidence type="ECO:0000259" key="11">
    <source>
        <dbReference type="Pfam" id="PF01514"/>
    </source>
</evidence>
<feature type="transmembrane region" description="Helical" evidence="10">
    <location>
        <begin position="439"/>
        <end position="461"/>
    </location>
</feature>
<dbReference type="InterPro" id="IPR045851">
    <property type="entry name" value="AMP-bd_C_sf"/>
</dbReference>
<dbReference type="Gene3D" id="3.30.300.30">
    <property type="match status" value="1"/>
</dbReference>
<evidence type="ECO:0000313" key="14">
    <source>
        <dbReference type="Proteomes" id="UP000780721"/>
    </source>
</evidence>
<keyword evidence="5 10" id="KW-0812">Transmembrane</keyword>
<sequence>MQKLKEMWQNLSAKSKKLLGIIAGITVVAIAVAVFLLARGQKTEYQTLFSSLSQGEAQQIVSLLQEQNVPYLYDGKSGALKVPSESVDTLRAQLLSKGYPKSGFAYDMYIGNSGLMTTESDKKQYTLYDLQDRLGATIRLFDGVRDAKVTIAEGTDQTYAIEEDNPVQASASVVVTMEEGQSLSEKNAEAIKNLIARSVKGMNFTNVSVFDAGTMEEVAADAGDSASGSGTSMANLTTTVENNIANNIKRVLGKIYGGENLAVSVKGTLNMAKLIQENTQYTVPEKTEATDKRGLLSNEEVAGENAGNSGENAAGVAGADANADTPRYTTQNGTAQTTDNYSNSSATREWLYNVLKEQKEIAPGVLEDASVAIVINTDDNSIPESDLINLVADAAGIKRDEAADKITILRSLNKTAVQQTTEEKKPAEEPKTLLNQFPLWALIGAAVSAFLLILILLILILRGRKKKKLKKLAQEEMENAAALSVEQPTDEITPVEEVDEDELTAEGKMAHGMKLKKSIGEFTDQNPQVVAKLIQSWMREEEQNLGRKQHRSTRKTS</sequence>
<gene>
    <name evidence="13" type="primary">fliF</name>
    <name evidence="13" type="ORF">HXM91_02300</name>
</gene>
<dbReference type="Proteomes" id="UP000780721">
    <property type="component" value="Unassembled WGS sequence"/>
</dbReference>
<dbReference type="EMBL" id="JABZRB010000038">
    <property type="protein sequence ID" value="MBF1304693.1"/>
    <property type="molecule type" value="Genomic_DNA"/>
</dbReference>
<evidence type="ECO:0000256" key="7">
    <source>
        <dbReference type="ARBA" id="ARBA00023136"/>
    </source>
</evidence>
<keyword evidence="8" id="KW-0975">Bacterial flagellum</keyword>
<keyword evidence="13" id="KW-0966">Cell projection</keyword>
<evidence type="ECO:0000259" key="12">
    <source>
        <dbReference type="Pfam" id="PF08345"/>
    </source>
</evidence>
<dbReference type="PANTHER" id="PTHR30046">
    <property type="entry name" value="FLAGELLAR M-RING PROTEIN"/>
    <property type="match status" value="1"/>
</dbReference>
<evidence type="ECO:0000256" key="8">
    <source>
        <dbReference type="ARBA" id="ARBA00023143"/>
    </source>
</evidence>
<evidence type="ECO:0000256" key="4">
    <source>
        <dbReference type="ARBA" id="ARBA00022475"/>
    </source>
</evidence>
<keyword evidence="7 10" id="KW-0472">Membrane</keyword>
<keyword evidence="6 10" id="KW-1133">Transmembrane helix</keyword>
<reference evidence="13" key="1">
    <citation type="submission" date="2020-04" db="EMBL/GenBank/DDBJ databases">
        <title>Deep metagenomics examines the oral microbiome during advanced dental caries in children, revealing novel taxa and co-occurrences with host molecules.</title>
        <authorList>
            <person name="Baker J.L."/>
            <person name="Morton J.T."/>
            <person name="Dinis M."/>
            <person name="Alvarez R."/>
            <person name="Tran N.C."/>
            <person name="Knight R."/>
            <person name="Edlund A."/>
        </authorList>
    </citation>
    <scope>NUCLEOTIDE SEQUENCE</scope>
    <source>
        <strain evidence="13">JCVI_48_bin.5</strain>
    </source>
</reference>
<name>A0A930DW98_9FIRM</name>
<evidence type="ECO:0000256" key="3">
    <source>
        <dbReference type="ARBA" id="ARBA00007971"/>
    </source>
</evidence>